<evidence type="ECO:0000313" key="3">
    <source>
        <dbReference type="Proteomes" id="UP001159363"/>
    </source>
</evidence>
<dbReference type="EMBL" id="JARBHB010000008">
    <property type="protein sequence ID" value="KAJ8877554.1"/>
    <property type="molecule type" value="Genomic_DNA"/>
</dbReference>
<keyword evidence="1" id="KW-0732">Signal</keyword>
<evidence type="ECO:0000256" key="1">
    <source>
        <dbReference type="SAM" id="SignalP"/>
    </source>
</evidence>
<dbReference type="Proteomes" id="UP001159363">
    <property type="component" value="Chromosome 7"/>
</dbReference>
<name>A0ABQ9GZU1_9NEOP</name>
<evidence type="ECO:0000313" key="2">
    <source>
        <dbReference type="EMBL" id="KAJ8877554.1"/>
    </source>
</evidence>
<keyword evidence="3" id="KW-1185">Reference proteome</keyword>
<proteinExistence type="predicted"/>
<organism evidence="2 3">
    <name type="scientific">Dryococelus australis</name>
    <dbReference type="NCBI Taxonomy" id="614101"/>
    <lineage>
        <taxon>Eukaryota</taxon>
        <taxon>Metazoa</taxon>
        <taxon>Ecdysozoa</taxon>
        <taxon>Arthropoda</taxon>
        <taxon>Hexapoda</taxon>
        <taxon>Insecta</taxon>
        <taxon>Pterygota</taxon>
        <taxon>Neoptera</taxon>
        <taxon>Polyneoptera</taxon>
        <taxon>Phasmatodea</taxon>
        <taxon>Verophasmatodea</taxon>
        <taxon>Anareolatae</taxon>
        <taxon>Phasmatidae</taxon>
        <taxon>Eurycanthinae</taxon>
        <taxon>Dryococelus</taxon>
    </lineage>
</organism>
<sequence length="570" mass="63554">MAPGVLSAVLHFIVNIFTLNTFETNLRTITATACLNFNGRTESHSFCSVCLVSGSKWCGRAGCTQVLAWECLCQWADRPLKNSPSITQERHASGRCQGDYQHLTQGRLPFSYDFQIDEGTTVTERLACSPPTKVNQVQSPSGSPDFCKWESCQLMPLVGGFSQGSPIYHAPSFQRRSIFTSITLIDSQDLAVKSRANFFTSLQIDEAMYIPLRLLNVAWWVDDSACVGEVWNALRVRGRLRVGPACLGRSGCRRPACPLWRLQDVVSLSAVTLRGLWHPETLADTGESPRRLVCGRSAMLQFKLVLFAATRGRLKMAAERCAELQQTKQNRPTCQSAVTYCYTCIGRGGLQQRENTSRPVKVDTFAFDGEPEHAYLCSRLQEHCPAAVGACTRPSLPVCGCTHAMKLTDEEKLAALLIYDECGRNAKQAVKIYGEMCPNRTPISRRTIRSIRTRILSRGDWNSTRVRRKTAKGETDHYHVLARVDGNSRKGTGEPGGVSSEIFRRKIALETLPGRFCGITLSAWKKDRLSEVWTRAKSITLYSADLDHGDIRRRHCAVCDGLETIERVVF</sequence>
<feature type="signal peptide" evidence="1">
    <location>
        <begin position="1"/>
        <end position="18"/>
    </location>
</feature>
<accession>A0ABQ9GZU1</accession>
<protein>
    <recommendedName>
        <fullName evidence="4">Transposase Tc1-like domain-containing protein</fullName>
    </recommendedName>
</protein>
<evidence type="ECO:0008006" key="4">
    <source>
        <dbReference type="Google" id="ProtNLM"/>
    </source>
</evidence>
<reference evidence="2 3" key="1">
    <citation type="submission" date="2023-02" db="EMBL/GenBank/DDBJ databases">
        <title>LHISI_Scaffold_Assembly.</title>
        <authorList>
            <person name="Stuart O.P."/>
            <person name="Cleave R."/>
            <person name="Magrath M.J.L."/>
            <person name="Mikheyev A.S."/>
        </authorList>
    </citation>
    <scope>NUCLEOTIDE SEQUENCE [LARGE SCALE GENOMIC DNA]</scope>
    <source>
        <strain evidence="2">Daus_M_001</strain>
        <tissue evidence="2">Leg muscle</tissue>
    </source>
</reference>
<feature type="chain" id="PRO_5046340504" description="Transposase Tc1-like domain-containing protein" evidence="1">
    <location>
        <begin position="19"/>
        <end position="570"/>
    </location>
</feature>
<comment type="caution">
    <text evidence="2">The sequence shown here is derived from an EMBL/GenBank/DDBJ whole genome shotgun (WGS) entry which is preliminary data.</text>
</comment>
<gene>
    <name evidence="2" type="ORF">PR048_022009</name>
</gene>